<dbReference type="PANTHER" id="PTHR46318">
    <property type="entry name" value="UPSTREAM BINDING TRANSCRIPTION FACTOR"/>
    <property type="match status" value="1"/>
</dbReference>
<evidence type="ECO:0000256" key="1">
    <source>
        <dbReference type="ARBA" id="ARBA00004123"/>
    </source>
</evidence>
<dbReference type="Ensembl" id="ENSSORT00005048088.1">
    <property type="protein sequence ID" value="ENSSORP00005046917.1"/>
    <property type="gene ID" value="ENSSORG00005021480.1"/>
</dbReference>
<feature type="compositionally biased region" description="Acidic residues" evidence="5">
    <location>
        <begin position="453"/>
        <end position="472"/>
    </location>
</feature>
<feature type="domain" description="HMG box" evidence="6">
    <location>
        <begin position="242"/>
        <end position="306"/>
    </location>
</feature>
<dbReference type="AlphaFoldDB" id="A0A673C1U4"/>
<organism evidence="7 8">
    <name type="scientific">Sphaeramia orbicularis</name>
    <name type="common">orbiculate cardinalfish</name>
    <dbReference type="NCBI Taxonomy" id="375764"/>
    <lineage>
        <taxon>Eukaryota</taxon>
        <taxon>Metazoa</taxon>
        <taxon>Chordata</taxon>
        <taxon>Craniata</taxon>
        <taxon>Vertebrata</taxon>
        <taxon>Euteleostomi</taxon>
        <taxon>Actinopterygii</taxon>
        <taxon>Neopterygii</taxon>
        <taxon>Teleostei</taxon>
        <taxon>Neoteleostei</taxon>
        <taxon>Acanthomorphata</taxon>
        <taxon>Gobiaria</taxon>
        <taxon>Kurtiformes</taxon>
        <taxon>Apogonoidei</taxon>
        <taxon>Apogonidae</taxon>
        <taxon>Apogoninae</taxon>
        <taxon>Sphaeramia</taxon>
    </lineage>
</organism>
<name>A0A673C1U4_9TELE</name>
<reference evidence="7" key="3">
    <citation type="submission" date="2025-09" db="UniProtKB">
        <authorList>
            <consortium name="Ensembl"/>
        </authorList>
    </citation>
    <scope>IDENTIFICATION</scope>
</reference>
<dbReference type="SUPFAM" id="SSF47095">
    <property type="entry name" value="HMG-box"/>
    <property type="match status" value="4"/>
</dbReference>
<dbReference type="Gene3D" id="1.10.30.10">
    <property type="entry name" value="High mobility group box domain"/>
    <property type="match status" value="4"/>
</dbReference>
<sequence length="484" mass="58009">METEKPVWTTDHISMLLHEMRNDIPEKMRKRKWTEGMKALDWKKIAFEPFSPEECQQKWQEILQTISKVRTLPELIVAAEDGISHPFGRNIINPEYPKQPATGYVRFYKENFAKLKKNYPNVSHAKLAQRAANKYKMLPEEEKQKYEENYKLAKEEYKRRVVEFRKRHKEVAVSKLPRSGFSLFCQEQHALIGDVSTSNCRIKWTTRWQNLTESQRKEYCRRCKELKNDQEEKQAKDSLLFHKLPRNGYGLFCHEQHGLMGDIPFTNYPTVWRQRWGNLTETQRDKYHRQFKEMKREHAIKLNEFLEDFDVKKQVQILKKSNLKRPELPKGKRRKEVTRFPGEPKRPPCSAHTMFCTEQMKHFKEIETSKQRFSVINQMWRHMSKSEKAPYEEKLEERVLQYSVELQRWFKTLTPVEQEQYLTAHPSRHSYLWDANTPVDDDGEVSQYHPSDSEDEDLEDSSSEDDVVIVEDEEEDDVIMFEMF</sequence>
<dbReference type="GO" id="GO:0003677">
    <property type="term" value="F:DNA binding"/>
    <property type="evidence" value="ECO:0007669"/>
    <property type="project" value="UniProtKB-UniRule"/>
</dbReference>
<keyword evidence="8" id="KW-1185">Reference proteome</keyword>
<accession>A0A673C1U4</accession>
<comment type="subcellular location">
    <subcellularLocation>
        <location evidence="1">Nucleus</location>
    </subcellularLocation>
</comment>
<evidence type="ECO:0000256" key="2">
    <source>
        <dbReference type="ARBA" id="ARBA00023125"/>
    </source>
</evidence>
<reference evidence="7" key="1">
    <citation type="submission" date="2019-06" db="EMBL/GenBank/DDBJ databases">
        <authorList>
            <consortium name="Wellcome Sanger Institute Data Sharing"/>
        </authorList>
    </citation>
    <scope>NUCLEOTIDE SEQUENCE [LARGE SCALE GENOMIC DNA]</scope>
</reference>
<feature type="domain" description="HMG box" evidence="6">
    <location>
        <begin position="345"/>
        <end position="410"/>
    </location>
</feature>
<dbReference type="Pfam" id="PF00505">
    <property type="entry name" value="HMG_box"/>
    <property type="match status" value="1"/>
</dbReference>
<protein>
    <recommendedName>
        <fullName evidence="6">HMG box domain-containing protein</fullName>
    </recommendedName>
</protein>
<evidence type="ECO:0000259" key="6">
    <source>
        <dbReference type="PROSITE" id="PS50118"/>
    </source>
</evidence>
<evidence type="ECO:0000256" key="3">
    <source>
        <dbReference type="ARBA" id="ARBA00023242"/>
    </source>
</evidence>
<dbReference type="Proteomes" id="UP000472271">
    <property type="component" value="Chromosome 19"/>
</dbReference>
<dbReference type="PANTHER" id="PTHR46318:SF2">
    <property type="entry name" value="NUCLEOLAR TRANSCRIPTION FACTOR 1"/>
    <property type="match status" value="1"/>
</dbReference>
<evidence type="ECO:0000313" key="8">
    <source>
        <dbReference type="Proteomes" id="UP000472271"/>
    </source>
</evidence>
<dbReference type="InterPro" id="IPR009071">
    <property type="entry name" value="HMG_box_dom"/>
</dbReference>
<feature type="DNA-binding region" description="HMG box" evidence="4">
    <location>
        <begin position="242"/>
        <end position="306"/>
    </location>
</feature>
<feature type="region of interest" description="Disordered" evidence="5">
    <location>
        <begin position="433"/>
        <end position="472"/>
    </location>
</feature>
<dbReference type="GO" id="GO:0005634">
    <property type="term" value="C:nucleus"/>
    <property type="evidence" value="ECO:0007669"/>
    <property type="project" value="UniProtKB-SubCell"/>
</dbReference>
<evidence type="ECO:0000256" key="5">
    <source>
        <dbReference type="SAM" id="MobiDB-lite"/>
    </source>
</evidence>
<evidence type="ECO:0000313" key="7">
    <source>
        <dbReference type="Ensembl" id="ENSSORP00005046917.1"/>
    </source>
</evidence>
<dbReference type="InterPro" id="IPR051762">
    <property type="entry name" value="UBF1"/>
</dbReference>
<evidence type="ECO:0000256" key="4">
    <source>
        <dbReference type="PROSITE-ProRule" id="PRU00267"/>
    </source>
</evidence>
<feature type="domain" description="HMG box" evidence="6">
    <location>
        <begin position="97"/>
        <end position="165"/>
    </location>
</feature>
<keyword evidence="3 4" id="KW-0539">Nucleus</keyword>
<dbReference type="SMART" id="SM00398">
    <property type="entry name" value="HMG"/>
    <property type="match status" value="4"/>
</dbReference>
<keyword evidence="2 4" id="KW-0238">DNA-binding</keyword>
<reference evidence="7" key="2">
    <citation type="submission" date="2025-08" db="UniProtKB">
        <authorList>
            <consortium name="Ensembl"/>
        </authorList>
    </citation>
    <scope>IDENTIFICATION</scope>
</reference>
<dbReference type="InterPro" id="IPR036910">
    <property type="entry name" value="HMG_box_dom_sf"/>
</dbReference>
<dbReference type="InParanoid" id="A0A673C1U4"/>
<proteinExistence type="predicted"/>
<feature type="DNA-binding region" description="HMG box" evidence="4">
    <location>
        <begin position="97"/>
        <end position="165"/>
    </location>
</feature>
<feature type="DNA-binding region" description="HMG box" evidence="4">
    <location>
        <begin position="345"/>
        <end position="410"/>
    </location>
</feature>
<dbReference type="PROSITE" id="PS50118">
    <property type="entry name" value="HMG_BOX_2"/>
    <property type="match status" value="3"/>
</dbReference>